<dbReference type="SUPFAM" id="SSF52833">
    <property type="entry name" value="Thioredoxin-like"/>
    <property type="match status" value="1"/>
</dbReference>
<proteinExistence type="predicted"/>
<evidence type="ECO:0000313" key="7">
    <source>
        <dbReference type="EMBL" id="OWK43001.1"/>
    </source>
</evidence>
<keyword evidence="3" id="KW-1015">Disulfide bond</keyword>
<dbReference type="OrthoDB" id="9802923at2"/>
<dbReference type="RefSeq" id="WP_088253918.1">
    <property type="nucleotide sequence ID" value="NZ_NIDE01000004.1"/>
</dbReference>
<dbReference type="Proteomes" id="UP000214646">
    <property type="component" value="Unassembled WGS sequence"/>
</dbReference>
<evidence type="ECO:0000256" key="5">
    <source>
        <dbReference type="SAM" id="SignalP"/>
    </source>
</evidence>
<dbReference type="AlphaFoldDB" id="A0A225DNW3"/>
<evidence type="ECO:0000256" key="3">
    <source>
        <dbReference type="ARBA" id="ARBA00023157"/>
    </source>
</evidence>
<keyword evidence="4" id="KW-0676">Redox-active center</keyword>
<comment type="caution">
    <text evidence="7">The sequence shown here is derived from an EMBL/GenBank/DDBJ whole genome shotgun (WGS) entry which is preliminary data.</text>
</comment>
<feature type="chain" id="PRO_5012171966" evidence="5">
    <location>
        <begin position="20"/>
        <end position="356"/>
    </location>
</feature>
<dbReference type="GO" id="GO:0030313">
    <property type="term" value="C:cell envelope"/>
    <property type="evidence" value="ECO:0007669"/>
    <property type="project" value="UniProtKB-SubCell"/>
</dbReference>
<dbReference type="PROSITE" id="PS51352">
    <property type="entry name" value="THIOREDOXIN_2"/>
    <property type="match status" value="1"/>
</dbReference>
<dbReference type="PANTHER" id="PTHR42852:SF6">
    <property type="entry name" value="THIOL:DISULFIDE INTERCHANGE PROTEIN DSBE"/>
    <property type="match status" value="1"/>
</dbReference>
<gene>
    <name evidence="7" type="ORF">FRUB_02600</name>
</gene>
<sequence length="356" mass="39331">MRSLLAASFLFLLTACSSAEDKNEKDKTKKERETAKLGIGDAAPPLKVDHWLNGAGPSEFERDKVYVLDFWATWCGPCIHMMPHLAELQREYKDQGLVVAPVTTTDDRNPMAAVSGFVRQQGPKLGLAFAVCNTEDTYRAYMRAAGQNSLPTSFVIDKAGKVAYIGHPMNLDSVLPKVLAGTWRGREDADALMKETEELEVILSTADEKPADALKALTGFETAHPDRAKQSSYQWNKLILLVQAKKFDDAKALTETLIPKMIEKKQAGALNDVRLLWSDDKLNPGRKNIDLAVRAAEASRTIAGEKDPSAMFAVADASFKAGNKAKAVELTEQAIELAKEDDLKKFLKEQLFKFQK</sequence>
<dbReference type="InterPro" id="IPR036249">
    <property type="entry name" value="Thioredoxin-like_sf"/>
</dbReference>
<comment type="subcellular location">
    <subcellularLocation>
        <location evidence="1">Cell envelope</location>
    </subcellularLocation>
</comment>
<dbReference type="InterPro" id="IPR050553">
    <property type="entry name" value="Thioredoxin_ResA/DsbE_sf"/>
</dbReference>
<evidence type="ECO:0000256" key="1">
    <source>
        <dbReference type="ARBA" id="ARBA00004196"/>
    </source>
</evidence>
<dbReference type="PROSITE" id="PS51257">
    <property type="entry name" value="PROKAR_LIPOPROTEIN"/>
    <property type="match status" value="1"/>
</dbReference>
<protein>
    <submittedName>
        <fullName evidence="7">Thioredoxin family protein</fullName>
    </submittedName>
</protein>
<evidence type="ECO:0000256" key="2">
    <source>
        <dbReference type="ARBA" id="ARBA00022748"/>
    </source>
</evidence>
<evidence type="ECO:0000313" key="8">
    <source>
        <dbReference type="Proteomes" id="UP000214646"/>
    </source>
</evidence>
<keyword evidence="8" id="KW-1185">Reference proteome</keyword>
<accession>A0A225DNW3</accession>
<feature type="signal peptide" evidence="5">
    <location>
        <begin position="1"/>
        <end position="19"/>
    </location>
</feature>
<dbReference type="Pfam" id="PF08534">
    <property type="entry name" value="Redoxin"/>
    <property type="match status" value="1"/>
</dbReference>
<keyword evidence="2" id="KW-0201">Cytochrome c-type biogenesis</keyword>
<dbReference type="InterPro" id="IPR013766">
    <property type="entry name" value="Thioredoxin_domain"/>
</dbReference>
<evidence type="ECO:0000259" key="6">
    <source>
        <dbReference type="PROSITE" id="PS51352"/>
    </source>
</evidence>
<dbReference type="CDD" id="cd02966">
    <property type="entry name" value="TlpA_like_family"/>
    <property type="match status" value="1"/>
</dbReference>
<name>A0A225DNW3_9BACT</name>
<dbReference type="GO" id="GO:0016491">
    <property type="term" value="F:oxidoreductase activity"/>
    <property type="evidence" value="ECO:0007669"/>
    <property type="project" value="InterPro"/>
</dbReference>
<organism evidence="7 8">
    <name type="scientific">Fimbriiglobus ruber</name>
    <dbReference type="NCBI Taxonomy" id="1908690"/>
    <lineage>
        <taxon>Bacteria</taxon>
        <taxon>Pseudomonadati</taxon>
        <taxon>Planctomycetota</taxon>
        <taxon>Planctomycetia</taxon>
        <taxon>Gemmatales</taxon>
        <taxon>Gemmataceae</taxon>
        <taxon>Fimbriiglobus</taxon>
    </lineage>
</organism>
<dbReference type="GO" id="GO:0017004">
    <property type="term" value="P:cytochrome complex assembly"/>
    <property type="evidence" value="ECO:0007669"/>
    <property type="project" value="UniProtKB-KW"/>
</dbReference>
<dbReference type="PANTHER" id="PTHR42852">
    <property type="entry name" value="THIOL:DISULFIDE INTERCHANGE PROTEIN DSBE"/>
    <property type="match status" value="1"/>
</dbReference>
<dbReference type="Gene3D" id="3.40.30.10">
    <property type="entry name" value="Glutaredoxin"/>
    <property type="match status" value="1"/>
</dbReference>
<dbReference type="EMBL" id="NIDE01000004">
    <property type="protein sequence ID" value="OWK43001.1"/>
    <property type="molecule type" value="Genomic_DNA"/>
</dbReference>
<dbReference type="InterPro" id="IPR013740">
    <property type="entry name" value="Redoxin"/>
</dbReference>
<reference evidence="8" key="1">
    <citation type="submission" date="2017-06" db="EMBL/GenBank/DDBJ databases">
        <title>Genome analysis of Fimbriiglobus ruber SP5, the first member of the order Planctomycetales with confirmed chitinolytic capability.</title>
        <authorList>
            <person name="Ravin N.V."/>
            <person name="Rakitin A.L."/>
            <person name="Ivanova A.A."/>
            <person name="Beletsky A.V."/>
            <person name="Kulichevskaya I.S."/>
            <person name="Mardanov A.V."/>
            <person name="Dedysh S.N."/>
        </authorList>
    </citation>
    <scope>NUCLEOTIDE SEQUENCE [LARGE SCALE GENOMIC DNA]</scope>
    <source>
        <strain evidence="8">SP5</strain>
    </source>
</reference>
<evidence type="ECO:0000256" key="4">
    <source>
        <dbReference type="ARBA" id="ARBA00023284"/>
    </source>
</evidence>
<keyword evidence="5" id="KW-0732">Signal</keyword>
<feature type="domain" description="Thioredoxin" evidence="6">
    <location>
        <begin position="37"/>
        <end position="183"/>
    </location>
</feature>